<evidence type="ECO:0000313" key="4">
    <source>
        <dbReference type="EMBL" id="KAL3403884.1"/>
    </source>
</evidence>
<feature type="region of interest" description="Disordered" evidence="2">
    <location>
        <begin position="806"/>
        <end position="830"/>
    </location>
</feature>
<feature type="compositionally biased region" description="Low complexity" evidence="2">
    <location>
        <begin position="1618"/>
        <end position="1633"/>
    </location>
</feature>
<keyword evidence="5" id="KW-1185">Reference proteome</keyword>
<evidence type="ECO:0000259" key="3">
    <source>
        <dbReference type="SMART" id="SM00355"/>
    </source>
</evidence>
<proteinExistence type="predicted"/>
<gene>
    <name evidence="4" type="ORF">TKK_003294</name>
</gene>
<dbReference type="Gene3D" id="3.30.160.60">
    <property type="entry name" value="Classic Zinc Finger"/>
    <property type="match status" value="1"/>
</dbReference>
<keyword evidence="1" id="KW-0175">Coiled coil</keyword>
<comment type="caution">
    <text evidence="4">The sequence shown here is derived from an EMBL/GenBank/DDBJ whole genome shotgun (WGS) entry which is preliminary data.</text>
</comment>
<feature type="region of interest" description="Disordered" evidence="2">
    <location>
        <begin position="1613"/>
        <end position="1637"/>
    </location>
</feature>
<name>A0ABD2XF49_9HYME</name>
<organism evidence="4 5">
    <name type="scientific">Trichogramma kaykai</name>
    <dbReference type="NCBI Taxonomy" id="54128"/>
    <lineage>
        <taxon>Eukaryota</taxon>
        <taxon>Metazoa</taxon>
        <taxon>Ecdysozoa</taxon>
        <taxon>Arthropoda</taxon>
        <taxon>Hexapoda</taxon>
        <taxon>Insecta</taxon>
        <taxon>Pterygota</taxon>
        <taxon>Neoptera</taxon>
        <taxon>Endopterygota</taxon>
        <taxon>Hymenoptera</taxon>
        <taxon>Apocrita</taxon>
        <taxon>Proctotrupomorpha</taxon>
        <taxon>Chalcidoidea</taxon>
        <taxon>Trichogrammatidae</taxon>
        <taxon>Trichogramma</taxon>
    </lineage>
</organism>
<feature type="coiled-coil region" evidence="1">
    <location>
        <begin position="1300"/>
        <end position="1327"/>
    </location>
</feature>
<sequence length="2088" mass="242072">MNRKHYTESHDSYGKKQKNQSKYLLEKKKHLCPFSSRVILERILLVDDNYLKDYDSVALNLKDVNNGDNNSVPKSVKKNTQNNNKITNNKARKCLNVNKKNQVNKIDHAKINSSKLDKLPKVILQRLSMSKIISCSTKKDNFPAFKSLIDTKPRLKIENNETKNQIINFSGSSAILSEFKKKHISFNSVSIFDKKKNLTNIQADEICLKNASHSTSKFLENLEYQKEVNESPKKSLKVEGFTQPEDLFRINKNVKKKHMKKVKSNVLESQKKAKELHKLDIKKPLKDKLNFHPGEEQVIQHVQQQSLNICKKILQTKVILERLPKNKYIKNNENNDAYIKDILNNNNSVITDPVSEKATESFRSISLLEKKNSIEYDEINAITSGNNVNQKKEITIKNPEKILSHNLKHRIRVCQKVEKSVKEDNKNKIRTSCTSKKVLQANGKKRTIGLETNLKNISKNYPLVVLKPISKDIFATKNPILNFKDQLPDNKLVSGRNSTISDKIYESRKKLDAEAASKILSVESKLSSTKDIILSEPEKIEVLSDPHVFDQLPTCKYYKKQIFYFFDKTYLISLKSIGGDMNLYSTPCISSHNQKTLPSSFKIDKQLMVCVKRLKDYSINSKDHTQNSYKSNSNKNYVVKNKNKKNKNFNKCSSNALENETSFFGDKDTDLKNVNFKDIYIQQISNEQSTFNSTCLNSISSQKLYTVSPKGTKSNENIKRNQKVYESAFKLHNSQNNEYIEKRSLNFPFTFEKVEPLMNIKEECNRLSDEHVKLLPLKFINASYCASKDKPKEECRTIQENIKNFGNSVTDSKSKPQSINESKKNLDQECPENVMSTTKIHENDDISDESSFIKALDAARVRKVIRRFKTYNSKQMPLIKELVPLLVKIKMKKNKNFQIKKRVSMKAAVIEQKYNKNRCLAKKVIAKKRNLLKLKSTKNTNIDTEISLSEKEEIQKTKDEKQIQKNCQTNNVQNSVELVSVNEKPLKPNEKRKLVKSIITLDKPYDLNLFRRRSPRKLSCCKNLGEKTTLVKKNLTNLLMPETSQKFINTKLNTEKLTEEKSSSLIFKNKSDMIVKILEDWDDQCNFKSLRTDNELFRIDHMTISEKLKACSDVLVTTITNEKESEKDGKRLSKANSTKKCVIKKELIFNENSNKVDDLNIHSIDKKTLETTNFDIAQNKAVSSSVIKEKILTQELLNFQNDHVSSPFEKQTCNHDVKLDDIYKKRALNESISKDVDYESIFEKKTKSTSTYDVDDSCQNKTYSFDKNLVMNKHQNLSVEDINEEIRNNFHVKRFIDDVKLEKRQDIKSKEMELESYESEKKTIKNVQDKNLEILKTEEMKICEDQIENENVESASTELCSDLSNINFTSKSISPTKIRITARKNCCNESPEPNKVNVKDIVKITPKGPLPDRKCNLHKQLCDNYELLTFEKVDRDGSLNLESTENDKNLNSTIEEKPMSEFEKFTEALQIRPKPIEQKKQVPLSTIKELGHLDVTSIKLESKNYSFQNYHKKSKVDYVDPFCQLKMLSEAIAILSKNKEKQIEQSSDPPIFKNYYNSKFIGESKDLNELKLLKKSLKNKQSNKHKNSFYKNDELLNKNSDTKSTVSNVSISAEQNVQNSSTESEFSNENTQNMKNHHSKVVRYSKFSKNQKLVSHMTKTSKQHEVYRDKIQNTMPQLEKNNSLTESNEVTEEVIIYNEGMNIGTFDLLDHTYSRRRDDDSEESIEDVSRIYSHSEEDFSETNNCWNKVSLQELKSNVSSSNNKSSHNHLIKKSKCTKNLLPMHNHFHNKLQDSKIPPYEIKKADAHLHRNEPVKCQKCDRTYMDKNRLKKHYYECGIPPIYHCPLCFYTARYKPSVIRHLKNDHSDKIIETNFEEILDTVQKKATEIKTKFKNQILAEEISKKIQSDHSNPLIRVPRSLKIYCPNCKEEFTKIPSNCKKFCNTCNINLMFNCHQCERRYILTNRISCHIQGKCRVGDQDDEIVNKKSHVRKTFSKVKFIESEICSNGCGKKFKLRSTRLKHQKLCGKARDLTCNICSFKTKYQSTIKFHTQLHVLNQDRNITSKFAEATVNKHQRNKCVWCMHKMST</sequence>
<protein>
    <recommendedName>
        <fullName evidence="3">C2H2-type domain-containing protein</fullName>
    </recommendedName>
</protein>
<dbReference type="EMBL" id="JBJJXI010000027">
    <property type="protein sequence ID" value="KAL3403884.1"/>
    <property type="molecule type" value="Genomic_DNA"/>
</dbReference>
<evidence type="ECO:0000256" key="2">
    <source>
        <dbReference type="SAM" id="MobiDB-lite"/>
    </source>
</evidence>
<feature type="domain" description="C2H2-type" evidence="3">
    <location>
        <begin position="1842"/>
        <end position="1865"/>
    </location>
</feature>
<reference evidence="4 5" key="1">
    <citation type="journal article" date="2024" name="bioRxiv">
        <title>A reference genome for Trichogramma kaykai: A tiny desert-dwelling parasitoid wasp with competing sex-ratio distorters.</title>
        <authorList>
            <person name="Culotta J."/>
            <person name="Lindsey A.R."/>
        </authorList>
    </citation>
    <scope>NUCLEOTIDE SEQUENCE [LARGE SCALE GENOMIC DNA]</scope>
    <source>
        <strain evidence="4 5">KSX58</strain>
    </source>
</reference>
<evidence type="ECO:0000256" key="1">
    <source>
        <dbReference type="SAM" id="Coils"/>
    </source>
</evidence>
<feature type="compositionally biased region" description="Polar residues" evidence="2">
    <location>
        <begin position="806"/>
        <end position="820"/>
    </location>
</feature>
<feature type="domain" description="C2H2-type" evidence="3">
    <location>
        <begin position="1814"/>
        <end position="1834"/>
    </location>
</feature>
<dbReference type="Proteomes" id="UP001627154">
    <property type="component" value="Unassembled WGS sequence"/>
</dbReference>
<dbReference type="SMART" id="SM00355">
    <property type="entry name" value="ZnF_C2H2"/>
    <property type="match status" value="3"/>
</dbReference>
<evidence type="ECO:0000313" key="5">
    <source>
        <dbReference type="Proteomes" id="UP001627154"/>
    </source>
</evidence>
<accession>A0ABD2XF49</accession>
<dbReference type="InterPro" id="IPR013087">
    <property type="entry name" value="Znf_C2H2_type"/>
</dbReference>
<feature type="domain" description="C2H2-type" evidence="3">
    <location>
        <begin position="2032"/>
        <end position="2054"/>
    </location>
</feature>